<keyword evidence="2" id="KW-1185">Reference proteome</keyword>
<dbReference type="OrthoDB" id="4192220at2759"/>
<evidence type="ECO:0000313" key="1">
    <source>
        <dbReference type="EMBL" id="OJD23648.1"/>
    </source>
</evidence>
<gene>
    <name evidence="1" type="ORF">ACJ73_05000</name>
</gene>
<reference evidence="1 2" key="1">
    <citation type="submission" date="2015-08" db="EMBL/GenBank/DDBJ databases">
        <title>Emmonsia species relationships and genome sequence.</title>
        <authorList>
            <person name="Cuomo C.A."/>
            <person name="Schwartz I.S."/>
            <person name="Kenyon C."/>
            <person name="De Hoog G.S."/>
            <person name="Govender N.P."/>
            <person name="Botha A."/>
            <person name="Moreno L."/>
            <person name="De Vries M."/>
            <person name="Munoz J.F."/>
            <person name="Stielow J.B."/>
        </authorList>
    </citation>
    <scope>NUCLEOTIDE SEQUENCE [LARGE SCALE GENOMIC DNA]</scope>
    <source>
        <strain evidence="1 2">EI222</strain>
    </source>
</reference>
<dbReference type="VEuPathDB" id="FungiDB:ACJ73_05000"/>
<comment type="caution">
    <text evidence="1">The sequence shown here is derived from an EMBL/GenBank/DDBJ whole genome shotgun (WGS) entry which is preliminary data.</text>
</comment>
<dbReference type="STRING" id="1658174.A0A1J9Q588"/>
<dbReference type="Proteomes" id="UP000242791">
    <property type="component" value="Unassembled WGS sequence"/>
</dbReference>
<organism evidence="1 2">
    <name type="scientific">Blastomyces percursus</name>
    <dbReference type="NCBI Taxonomy" id="1658174"/>
    <lineage>
        <taxon>Eukaryota</taxon>
        <taxon>Fungi</taxon>
        <taxon>Dikarya</taxon>
        <taxon>Ascomycota</taxon>
        <taxon>Pezizomycotina</taxon>
        <taxon>Eurotiomycetes</taxon>
        <taxon>Eurotiomycetidae</taxon>
        <taxon>Onygenales</taxon>
        <taxon>Ajellomycetaceae</taxon>
        <taxon>Blastomyces</taxon>
    </lineage>
</organism>
<name>A0A1J9Q588_9EURO</name>
<feature type="non-terminal residue" evidence="1">
    <location>
        <position position="1"/>
    </location>
</feature>
<dbReference type="EMBL" id="LGTZ01000742">
    <property type="protein sequence ID" value="OJD23648.1"/>
    <property type="molecule type" value="Genomic_DNA"/>
</dbReference>
<proteinExistence type="predicted"/>
<accession>A0A1J9Q588</accession>
<sequence>YGLALGHLLKDLAKIMAEVIRALRIFSLRIDHEPACAVDSGGGDDIDRITVEPSFPASAMIVLLESLPNTCSDVEIDTSGFEVYTDGEHLCPQIAKLAPKPHPPPPED</sequence>
<protein>
    <submittedName>
        <fullName evidence="1">Uncharacterized protein</fullName>
    </submittedName>
</protein>
<dbReference type="AlphaFoldDB" id="A0A1J9Q588"/>
<evidence type="ECO:0000313" key="2">
    <source>
        <dbReference type="Proteomes" id="UP000242791"/>
    </source>
</evidence>